<proteinExistence type="predicted"/>
<evidence type="ECO:0000313" key="1">
    <source>
        <dbReference type="EMBL" id="MDP4539698.1"/>
    </source>
</evidence>
<dbReference type="EMBL" id="JAVAIL010000002">
    <property type="protein sequence ID" value="MDP4539698.1"/>
    <property type="molecule type" value="Genomic_DNA"/>
</dbReference>
<gene>
    <name evidence="1" type="ORF">Q9K01_08700</name>
</gene>
<dbReference type="RefSeq" id="WP_305929815.1">
    <property type="nucleotide sequence ID" value="NZ_JAVAIL010000002.1"/>
</dbReference>
<protein>
    <recommendedName>
        <fullName evidence="3">Transaldolase</fullName>
    </recommendedName>
</protein>
<organism evidence="1 2">
    <name type="scientific">Qipengyuania benthica</name>
    <dbReference type="NCBI Taxonomy" id="3067651"/>
    <lineage>
        <taxon>Bacteria</taxon>
        <taxon>Pseudomonadati</taxon>
        <taxon>Pseudomonadota</taxon>
        <taxon>Alphaproteobacteria</taxon>
        <taxon>Sphingomonadales</taxon>
        <taxon>Erythrobacteraceae</taxon>
        <taxon>Qipengyuania</taxon>
    </lineage>
</organism>
<name>A0ABT9H8S2_9SPHN</name>
<dbReference type="Proteomes" id="UP001235664">
    <property type="component" value="Unassembled WGS sequence"/>
</dbReference>
<evidence type="ECO:0008006" key="3">
    <source>
        <dbReference type="Google" id="ProtNLM"/>
    </source>
</evidence>
<accession>A0ABT9H8S2</accession>
<keyword evidence="2" id="KW-1185">Reference proteome</keyword>
<sequence length="340" mass="36323">MTDLSTLARDPEWLPHRIDPAAGTLQFLHIPRGDLSGPQFLAERTPATPADEAFLPLDALDALGAEQPDPGPLHFIFHTAFCRSTLLVRALDIPGLATGLSEPGILVSLTNMGDAGRPLVKPMLDLLARRHGSGDGEGEAAVVVKPTNHANRLIPALLDARPDAKAVLMTNPLSAFLAAVVRKGMMGRRWGRQLYLETMGYAGMDLGMDAREQFAMTDLQAAGLAWFLNQRYFAGLAQAYGERVRVLDGDRFDAARAETLAAFGAFTGIGIDAARAQAIADDPVFARDAKTGGDFADKSARDAAASQSAVVEDEIAKVGEWIGLIARQGGIEAPLRQTLF</sequence>
<comment type="caution">
    <text evidence="1">The sequence shown here is derived from an EMBL/GenBank/DDBJ whole genome shotgun (WGS) entry which is preliminary data.</text>
</comment>
<evidence type="ECO:0000313" key="2">
    <source>
        <dbReference type="Proteomes" id="UP001235664"/>
    </source>
</evidence>
<reference evidence="1 2" key="1">
    <citation type="submission" date="2023-08" db="EMBL/GenBank/DDBJ databases">
        <title>genomic of DY56.</title>
        <authorList>
            <person name="Wang Y."/>
        </authorList>
    </citation>
    <scope>NUCLEOTIDE SEQUENCE [LARGE SCALE GENOMIC DNA]</scope>
    <source>
        <strain evidence="1 2">DY56-A-20</strain>
    </source>
</reference>